<evidence type="ECO:0000313" key="2">
    <source>
        <dbReference type="EMBL" id="KAF6485629.1"/>
    </source>
</evidence>
<dbReference type="EMBL" id="JACASE010000003">
    <property type="protein sequence ID" value="KAF6485629.1"/>
    <property type="molecule type" value="Genomic_DNA"/>
</dbReference>
<feature type="region of interest" description="Disordered" evidence="1">
    <location>
        <begin position="34"/>
        <end position="56"/>
    </location>
</feature>
<keyword evidence="3" id="KW-1185">Reference proteome</keyword>
<name>A0A7J8INA7_ROUAE</name>
<accession>A0A7J8INA7</accession>
<reference evidence="2 3" key="1">
    <citation type="journal article" date="2020" name="Nature">
        <title>Six reference-quality genomes reveal evolution of bat adaptations.</title>
        <authorList>
            <person name="Jebb D."/>
            <person name="Huang Z."/>
            <person name="Pippel M."/>
            <person name="Hughes G.M."/>
            <person name="Lavrichenko K."/>
            <person name="Devanna P."/>
            <person name="Winkler S."/>
            <person name="Jermiin L.S."/>
            <person name="Skirmuntt E.C."/>
            <person name="Katzourakis A."/>
            <person name="Burkitt-Gray L."/>
            <person name="Ray D.A."/>
            <person name="Sullivan K.A.M."/>
            <person name="Roscito J.G."/>
            <person name="Kirilenko B.M."/>
            <person name="Davalos L.M."/>
            <person name="Corthals A.P."/>
            <person name="Power M.L."/>
            <person name="Jones G."/>
            <person name="Ransome R.D."/>
            <person name="Dechmann D.K.N."/>
            <person name="Locatelli A.G."/>
            <person name="Puechmaille S.J."/>
            <person name="Fedrigo O."/>
            <person name="Jarvis E.D."/>
            <person name="Hiller M."/>
            <person name="Vernes S.C."/>
            <person name="Myers E.W."/>
            <person name="Teeling E.C."/>
        </authorList>
    </citation>
    <scope>NUCLEOTIDE SEQUENCE [LARGE SCALE GENOMIC DNA]</scope>
    <source>
        <strain evidence="2">MRouAeg1</strain>
        <tissue evidence="2">Muscle</tissue>
    </source>
</reference>
<protein>
    <submittedName>
        <fullName evidence="2">Uncharacterized protein</fullName>
    </submittedName>
</protein>
<sequence>MPGLSPKDSDLIGIKYSIGLGFQYGDSNTLKSLRTPALPSPHHPASSLPVHTPTITSTPRIAFAQSEAWPGRPQAPRERNGGVHIARHWDCWGTGSHQRIPPKSPKSLSPGSYRCLAEQASVSSVCVRKQNRAVKEVPKFSSLTF</sequence>
<evidence type="ECO:0000313" key="3">
    <source>
        <dbReference type="Proteomes" id="UP000593571"/>
    </source>
</evidence>
<dbReference type="AlphaFoldDB" id="A0A7J8INA7"/>
<dbReference type="Proteomes" id="UP000593571">
    <property type="component" value="Unassembled WGS sequence"/>
</dbReference>
<proteinExistence type="predicted"/>
<comment type="caution">
    <text evidence="2">The sequence shown here is derived from an EMBL/GenBank/DDBJ whole genome shotgun (WGS) entry which is preliminary data.</text>
</comment>
<evidence type="ECO:0000256" key="1">
    <source>
        <dbReference type="SAM" id="MobiDB-lite"/>
    </source>
</evidence>
<gene>
    <name evidence="2" type="ORF">HJG63_010765</name>
</gene>
<organism evidence="2 3">
    <name type="scientific">Rousettus aegyptiacus</name>
    <name type="common">Egyptian fruit bat</name>
    <name type="synonym">Pteropus aegyptiacus</name>
    <dbReference type="NCBI Taxonomy" id="9407"/>
    <lineage>
        <taxon>Eukaryota</taxon>
        <taxon>Metazoa</taxon>
        <taxon>Chordata</taxon>
        <taxon>Craniata</taxon>
        <taxon>Vertebrata</taxon>
        <taxon>Euteleostomi</taxon>
        <taxon>Mammalia</taxon>
        <taxon>Eutheria</taxon>
        <taxon>Laurasiatheria</taxon>
        <taxon>Chiroptera</taxon>
        <taxon>Yinpterochiroptera</taxon>
        <taxon>Pteropodoidea</taxon>
        <taxon>Pteropodidae</taxon>
        <taxon>Rousettinae</taxon>
        <taxon>Rousettus</taxon>
    </lineage>
</organism>